<reference evidence="1" key="1">
    <citation type="submission" date="2018-05" db="EMBL/GenBank/DDBJ databases">
        <authorList>
            <person name="Lanie J.A."/>
            <person name="Ng W.-L."/>
            <person name="Kazmierczak K.M."/>
            <person name="Andrzejewski T.M."/>
            <person name="Davidsen T.M."/>
            <person name="Wayne K.J."/>
            <person name="Tettelin H."/>
            <person name="Glass J.I."/>
            <person name="Rusch D."/>
            <person name="Podicherti R."/>
            <person name="Tsui H.-C.T."/>
            <person name="Winkler M.E."/>
        </authorList>
    </citation>
    <scope>NUCLEOTIDE SEQUENCE</scope>
</reference>
<name>A0A382S3Q1_9ZZZZ</name>
<protein>
    <submittedName>
        <fullName evidence="1">Uncharacterized protein</fullName>
    </submittedName>
</protein>
<sequence length="83" mass="9694">RDFYEVVEDLGQLIRGSYNNIIKPKIRSSKERLASLKTCLDEDIKSGALPTEKEEMLQSRIQSLEKVHKRLFQFLPLAEKFIN</sequence>
<gene>
    <name evidence="1" type="ORF">METZ01_LOCUS357390</name>
</gene>
<evidence type="ECO:0000313" key="1">
    <source>
        <dbReference type="EMBL" id="SVD04536.1"/>
    </source>
</evidence>
<proteinExistence type="predicted"/>
<dbReference type="AlphaFoldDB" id="A0A382S3Q1"/>
<accession>A0A382S3Q1</accession>
<dbReference type="EMBL" id="UINC01126204">
    <property type="protein sequence ID" value="SVD04536.1"/>
    <property type="molecule type" value="Genomic_DNA"/>
</dbReference>
<feature type="non-terminal residue" evidence="1">
    <location>
        <position position="1"/>
    </location>
</feature>
<organism evidence="1">
    <name type="scientific">marine metagenome</name>
    <dbReference type="NCBI Taxonomy" id="408172"/>
    <lineage>
        <taxon>unclassified sequences</taxon>
        <taxon>metagenomes</taxon>
        <taxon>ecological metagenomes</taxon>
    </lineage>
</organism>